<organism evidence="1 2">
    <name type="scientific">Novosphingobium olei</name>
    <dbReference type="NCBI Taxonomy" id="2728851"/>
    <lineage>
        <taxon>Bacteria</taxon>
        <taxon>Pseudomonadati</taxon>
        <taxon>Pseudomonadota</taxon>
        <taxon>Alphaproteobacteria</taxon>
        <taxon>Sphingomonadales</taxon>
        <taxon>Sphingomonadaceae</taxon>
        <taxon>Novosphingobium</taxon>
    </lineage>
</organism>
<dbReference type="EMBL" id="JABBGM010000004">
    <property type="protein sequence ID" value="NML94387.1"/>
    <property type="molecule type" value="Genomic_DNA"/>
</dbReference>
<proteinExistence type="predicted"/>
<evidence type="ECO:0000313" key="2">
    <source>
        <dbReference type="Proteomes" id="UP000583556"/>
    </source>
</evidence>
<accession>A0A7Y0GB91</accession>
<reference evidence="1 2" key="1">
    <citation type="submission" date="2020-04" db="EMBL/GenBank/DDBJ databases">
        <title>Novosphingobium sp. TW-4 isolated from soil.</title>
        <authorList>
            <person name="Dahal R.H."/>
            <person name="Chaudhary D.K."/>
        </authorList>
    </citation>
    <scope>NUCLEOTIDE SEQUENCE [LARGE SCALE GENOMIC DNA]</scope>
    <source>
        <strain evidence="1 2">TW-4</strain>
    </source>
</reference>
<keyword evidence="2" id="KW-1185">Reference proteome</keyword>
<feature type="non-terminal residue" evidence="1">
    <location>
        <position position="1"/>
    </location>
</feature>
<gene>
    <name evidence="1" type="ORF">HHL27_12000</name>
</gene>
<dbReference type="Proteomes" id="UP000583556">
    <property type="component" value="Unassembled WGS sequence"/>
</dbReference>
<name>A0A7Y0GB91_9SPHN</name>
<sequence>ERLRGALASPAPDDEGVSRALLDGEQDVWLASCGNFYSSPFTSAGTACPTPFWGCLDCRNAVITARKLPAILAFLSFVDDQRAGLSAADWAAKFGHARDRIVQQILPAFGDDVVARARVQVAAEPPTVYLPPEARA</sequence>
<protein>
    <submittedName>
        <fullName evidence="1">Uncharacterized protein</fullName>
    </submittedName>
</protein>
<dbReference type="AlphaFoldDB" id="A0A7Y0GB91"/>
<comment type="caution">
    <text evidence="1">The sequence shown here is derived from an EMBL/GenBank/DDBJ whole genome shotgun (WGS) entry which is preliminary data.</text>
</comment>
<evidence type="ECO:0000313" key="1">
    <source>
        <dbReference type="EMBL" id="NML94387.1"/>
    </source>
</evidence>